<dbReference type="Gene3D" id="3.30.420.10">
    <property type="entry name" value="Ribonuclease H-like superfamily/Ribonuclease H"/>
    <property type="match status" value="1"/>
</dbReference>
<comment type="similarity">
    <text evidence="1">Belongs to the RNase H family.</text>
</comment>
<dbReference type="Gene3D" id="3.40.970.10">
    <property type="entry name" value="Ribonuclease H1, N-terminal domain"/>
    <property type="match status" value="1"/>
</dbReference>
<dbReference type="SUPFAM" id="SSF53098">
    <property type="entry name" value="Ribonuclease H-like"/>
    <property type="match status" value="1"/>
</dbReference>
<keyword evidence="1" id="KW-0255">Endonuclease</keyword>
<protein>
    <recommendedName>
        <fullName evidence="1">Ribonuclease H</fullName>
        <ecNumber evidence="1">3.1.26.4</ecNumber>
    </recommendedName>
</protein>
<keyword evidence="1" id="KW-0460">Magnesium</keyword>
<dbReference type="Pfam" id="PF01693">
    <property type="entry name" value="Cauli_VI"/>
    <property type="match status" value="1"/>
</dbReference>
<name>A0ABT4JIU3_9BACT</name>
<organism evidence="3 4">
    <name type="scientific">Aquirufa ecclesiirivi</name>
    <dbReference type="NCBI Taxonomy" id="2715124"/>
    <lineage>
        <taxon>Bacteria</taxon>
        <taxon>Pseudomonadati</taxon>
        <taxon>Bacteroidota</taxon>
        <taxon>Cytophagia</taxon>
        <taxon>Cytophagales</taxon>
        <taxon>Flectobacillaceae</taxon>
        <taxon>Aquirufa</taxon>
    </lineage>
</organism>
<comment type="catalytic activity">
    <reaction evidence="1">
        <text>Endonucleolytic cleavage to 5'-phosphomonoester.</text>
        <dbReference type="EC" id="3.1.26.4"/>
    </reaction>
</comment>
<proteinExistence type="inferred from homology"/>
<evidence type="ECO:0000259" key="2">
    <source>
        <dbReference type="PROSITE" id="PS50879"/>
    </source>
</evidence>
<keyword evidence="1" id="KW-0540">Nuclease</keyword>
<feature type="domain" description="RNase H type-1" evidence="2">
    <location>
        <begin position="74"/>
        <end position="208"/>
    </location>
</feature>
<dbReference type="RefSeq" id="WP_269010591.1">
    <property type="nucleotide sequence ID" value="NZ_JAANOH010000004.1"/>
</dbReference>
<sequence>MSKKQKYYVIWAGHETGIFDSWGKAEKLIKNFPGAQYKSFDSRAAAEEAFKKNYWASIDTAKKTSVKKAIHSQAIILPSISVDAACSGNPGVLEYQGVNTETKEVLFAQGPYPIGTVNLGEFLAIVHGLAYLKKIDCPFPLYSDSRTAIAWVRNKAIKTNLERNAATEELFQRVDKAIAWLKGNFYQTQILKWETEQWGENPADYGRK</sequence>
<evidence type="ECO:0000313" key="3">
    <source>
        <dbReference type="EMBL" id="MCZ2476037.1"/>
    </source>
</evidence>
<comment type="caution">
    <text evidence="3">The sequence shown here is derived from an EMBL/GenBank/DDBJ whole genome shotgun (WGS) entry which is preliminary data.</text>
</comment>
<dbReference type="InterPro" id="IPR037056">
    <property type="entry name" value="RNase_H1_N_sf"/>
</dbReference>
<dbReference type="InterPro" id="IPR009027">
    <property type="entry name" value="Ribosomal_bL9/RNase_H1_N"/>
</dbReference>
<keyword evidence="4" id="KW-1185">Reference proteome</keyword>
<dbReference type="Proteomes" id="UP001321186">
    <property type="component" value="Unassembled WGS sequence"/>
</dbReference>
<dbReference type="InterPro" id="IPR036397">
    <property type="entry name" value="RNaseH_sf"/>
</dbReference>
<dbReference type="PROSITE" id="PS50879">
    <property type="entry name" value="RNASE_H_1"/>
    <property type="match status" value="1"/>
</dbReference>
<dbReference type="EMBL" id="JAANOH010000004">
    <property type="protein sequence ID" value="MCZ2476037.1"/>
    <property type="molecule type" value="Genomic_DNA"/>
</dbReference>
<dbReference type="InterPro" id="IPR017290">
    <property type="entry name" value="RNase_H_bac"/>
</dbReference>
<evidence type="ECO:0000313" key="4">
    <source>
        <dbReference type="Proteomes" id="UP001321186"/>
    </source>
</evidence>
<accession>A0ABT4JIU3</accession>
<dbReference type="PIRSF" id="PIRSF037839">
    <property type="entry name" value="Ribonuclease_H"/>
    <property type="match status" value="1"/>
</dbReference>
<dbReference type="InterPro" id="IPR012337">
    <property type="entry name" value="RNaseH-like_sf"/>
</dbReference>
<keyword evidence="1" id="KW-0378">Hydrolase</keyword>
<comment type="function">
    <text evidence="1">Endonuclease that specifically degrades the RNA of RNA-DNA hybrids.</text>
</comment>
<dbReference type="EC" id="3.1.26.4" evidence="1"/>
<gene>
    <name evidence="3" type="ORF">G9H61_11305</name>
</gene>
<dbReference type="InterPro" id="IPR002156">
    <property type="entry name" value="RNaseH_domain"/>
</dbReference>
<comment type="subcellular location">
    <subcellularLocation>
        <location evidence="1">Cytoplasm</location>
    </subcellularLocation>
</comment>
<dbReference type="SUPFAM" id="SSF55658">
    <property type="entry name" value="L9 N-domain-like"/>
    <property type="match status" value="1"/>
</dbReference>
<dbReference type="InterPro" id="IPR011320">
    <property type="entry name" value="RNase_H1_N"/>
</dbReference>
<keyword evidence="1" id="KW-0479">Metal-binding</keyword>
<keyword evidence="1" id="KW-0963">Cytoplasm</keyword>
<evidence type="ECO:0000256" key="1">
    <source>
        <dbReference type="PIRNR" id="PIRNR037839"/>
    </source>
</evidence>
<reference evidence="3 4" key="1">
    <citation type="submission" date="2020-03" db="EMBL/GenBank/DDBJ databases">
        <authorList>
            <person name="Pitt A."/>
            <person name="Hahn M.W."/>
        </authorList>
    </citation>
    <scope>NUCLEOTIDE SEQUENCE [LARGE SCALE GENOMIC DNA]</scope>
    <source>
        <strain evidence="3 4">5A-MARBSE</strain>
    </source>
</reference>